<name>A0A5C1HTI5_9SPHI</name>
<proteinExistence type="predicted"/>
<dbReference type="Proteomes" id="UP000251402">
    <property type="component" value="Chromosome"/>
</dbReference>
<sequence length="113" mass="13038">MNVFIELQNGLMAWRDMGHGLWPFRDWPDNVLINYISTLQQRCCMDMPVFFRADSGKALVHLIRYVLDSLPSTDTCRDDDPAILLETILFALIGLLYDEEPGELTIEEILANY</sequence>
<reference evidence="1" key="1">
    <citation type="submission" date="2019-08" db="EMBL/GenBank/DDBJ databases">
        <title>Comparative genome analysis confer to the adaptation heavy metal polluted environment.</title>
        <authorList>
            <person name="Li Y."/>
        </authorList>
    </citation>
    <scope>NUCLEOTIDE SEQUENCE [LARGE SCALE GENOMIC DNA]</scope>
    <source>
        <strain evidence="1">P1</strain>
    </source>
</reference>
<dbReference type="EMBL" id="CP043450">
    <property type="protein sequence ID" value="QEM09192.1"/>
    <property type="molecule type" value="Genomic_DNA"/>
</dbReference>
<organism evidence="1 2">
    <name type="scientific">Mucilaginibacter rubeus</name>
    <dbReference type="NCBI Taxonomy" id="2027860"/>
    <lineage>
        <taxon>Bacteria</taxon>
        <taxon>Pseudomonadati</taxon>
        <taxon>Bacteroidota</taxon>
        <taxon>Sphingobacteriia</taxon>
        <taxon>Sphingobacteriales</taxon>
        <taxon>Sphingobacteriaceae</taxon>
        <taxon>Mucilaginibacter</taxon>
    </lineage>
</organism>
<dbReference type="RefSeq" id="WP_112569934.1">
    <property type="nucleotide sequence ID" value="NZ_CP043450.1"/>
</dbReference>
<evidence type="ECO:0000313" key="2">
    <source>
        <dbReference type="Proteomes" id="UP000251402"/>
    </source>
</evidence>
<gene>
    <name evidence="1" type="ORF">DEO27_003895</name>
</gene>
<dbReference type="AlphaFoldDB" id="A0A5C1HTI5"/>
<keyword evidence="2" id="KW-1185">Reference proteome</keyword>
<accession>A0A5C1HTI5</accession>
<evidence type="ECO:0000313" key="1">
    <source>
        <dbReference type="EMBL" id="QEM09192.1"/>
    </source>
</evidence>
<dbReference type="KEGG" id="mrub:DEO27_003895"/>
<protein>
    <submittedName>
        <fullName evidence="1">Uncharacterized protein</fullName>
    </submittedName>
</protein>